<dbReference type="PANTHER" id="PTHR43739:SF5">
    <property type="entry name" value="EXO-ALPHA-SIALIDASE"/>
    <property type="match status" value="1"/>
</dbReference>
<reference evidence="2 3" key="1">
    <citation type="submission" date="2020-01" db="EMBL/GenBank/DDBJ databases">
        <title>Complete genome sequence of Chitinophaga sp. H33E-04 isolated from quinoa roots.</title>
        <authorList>
            <person name="Weon H.-Y."/>
            <person name="Lee S.A."/>
        </authorList>
    </citation>
    <scope>NUCLEOTIDE SEQUENCE [LARGE SCALE GENOMIC DNA]</scope>
    <source>
        <strain evidence="2 3">H33E-04</strain>
    </source>
</reference>
<dbReference type="InterPro" id="IPR015943">
    <property type="entry name" value="WD40/YVTN_repeat-like_dom_sf"/>
</dbReference>
<protein>
    <recommendedName>
        <fullName evidence="4">Photosynthesis system II assembly factor Ycf48/Hcf136-like domain-containing protein</fullName>
    </recommendedName>
</protein>
<name>A0A6B9ZDL6_9BACT</name>
<evidence type="ECO:0000256" key="1">
    <source>
        <dbReference type="SAM" id="SignalP"/>
    </source>
</evidence>
<keyword evidence="1" id="KW-0732">Signal</keyword>
<dbReference type="Proteomes" id="UP000476411">
    <property type="component" value="Chromosome"/>
</dbReference>
<keyword evidence="3" id="KW-1185">Reference proteome</keyword>
<feature type="chain" id="PRO_5025672444" description="Photosynthesis system II assembly factor Ycf48/Hcf136-like domain-containing protein" evidence="1">
    <location>
        <begin position="22"/>
        <end position="335"/>
    </location>
</feature>
<dbReference type="EMBL" id="CP048113">
    <property type="protein sequence ID" value="QHS60438.1"/>
    <property type="molecule type" value="Genomic_DNA"/>
</dbReference>
<proteinExistence type="predicted"/>
<dbReference type="PANTHER" id="PTHR43739">
    <property type="entry name" value="XYLOGLUCANASE (EUROFUNG)"/>
    <property type="match status" value="1"/>
</dbReference>
<dbReference type="KEGG" id="chih:GWR21_12790"/>
<dbReference type="AlphaFoldDB" id="A0A6B9ZDL6"/>
<dbReference type="Gene3D" id="2.130.10.10">
    <property type="entry name" value="YVTN repeat-like/Quinoprotein amine dehydrogenase"/>
    <property type="match status" value="2"/>
</dbReference>
<gene>
    <name evidence="2" type="ORF">GWR21_12790</name>
</gene>
<sequence>MNLPVLITLISFLYVALPAHTQVLPASFLSPTNTAEHPPLNNMVGIIFMSADNGATWKNASAGLPDDAQIGLGAIATSERTLAVMVKQYGLYHFDFTHHRWNSMPTSPDIIKANPAAMVFYRNSVYVGTQSAGVFFSADQGKHWKNISTGLTNNTIRRFLEINGQLYVGTNAGLFSYDEVNKQWHPEYGNNTMQVNGIASGNGYIYIGTSQGVFSTAITKKNWKPVLTERSLHNISVIGNTVYAMTYNELFSSTDDGTTWKSMQKGMPQDFYTFNVIASQGEIFAGQWDGIYRRDRESQEWTNYGAGLPEKFAFTNMKVYKGMIIISGSEGKRLN</sequence>
<evidence type="ECO:0000313" key="3">
    <source>
        <dbReference type="Proteomes" id="UP000476411"/>
    </source>
</evidence>
<dbReference type="SUPFAM" id="SSF110296">
    <property type="entry name" value="Oligoxyloglucan reducing end-specific cellobiohydrolase"/>
    <property type="match status" value="2"/>
</dbReference>
<evidence type="ECO:0000313" key="2">
    <source>
        <dbReference type="EMBL" id="QHS60438.1"/>
    </source>
</evidence>
<dbReference type="GO" id="GO:0010411">
    <property type="term" value="P:xyloglucan metabolic process"/>
    <property type="evidence" value="ECO:0007669"/>
    <property type="project" value="TreeGrafter"/>
</dbReference>
<evidence type="ECO:0008006" key="4">
    <source>
        <dbReference type="Google" id="ProtNLM"/>
    </source>
</evidence>
<dbReference type="RefSeq" id="WP_162332129.1">
    <property type="nucleotide sequence ID" value="NZ_CP048113.1"/>
</dbReference>
<dbReference type="InterPro" id="IPR052025">
    <property type="entry name" value="Xyloglucanase_GH74"/>
</dbReference>
<feature type="signal peptide" evidence="1">
    <location>
        <begin position="1"/>
        <end position="21"/>
    </location>
</feature>
<organism evidence="2 3">
    <name type="scientific">Chitinophaga agri</name>
    <dbReference type="NCBI Taxonomy" id="2703787"/>
    <lineage>
        <taxon>Bacteria</taxon>
        <taxon>Pseudomonadati</taxon>
        <taxon>Bacteroidota</taxon>
        <taxon>Chitinophagia</taxon>
        <taxon>Chitinophagales</taxon>
        <taxon>Chitinophagaceae</taxon>
        <taxon>Chitinophaga</taxon>
    </lineage>
</organism>
<accession>A0A6B9ZDL6</accession>